<accession>G0MZW8</accession>
<dbReference type="Proteomes" id="UP000008068">
    <property type="component" value="Unassembled WGS sequence"/>
</dbReference>
<gene>
    <name evidence="1" type="ORF">CAEBREN_14240</name>
</gene>
<proteinExistence type="predicted"/>
<evidence type="ECO:0000313" key="2">
    <source>
        <dbReference type="Proteomes" id="UP000008068"/>
    </source>
</evidence>
<dbReference type="InParanoid" id="G0MZW8"/>
<evidence type="ECO:0000313" key="1">
    <source>
        <dbReference type="EMBL" id="EGT48567.1"/>
    </source>
</evidence>
<dbReference type="EMBL" id="GL379823">
    <property type="protein sequence ID" value="EGT48567.1"/>
    <property type="molecule type" value="Genomic_DNA"/>
</dbReference>
<reference evidence="2" key="1">
    <citation type="submission" date="2011-07" db="EMBL/GenBank/DDBJ databases">
        <authorList>
            <consortium name="Caenorhabditis brenneri Sequencing and Analysis Consortium"/>
            <person name="Wilson R.K."/>
        </authorList>
    </citation>
    <scope>NUCLEOTIDE SEQUENCE [LARGE SCALE GENOMIC DNA]</scope>
    <source>
        <strain evidence="2">PB2801</strain>
    </source>
</reference>
<keyword evidence="2" id="KW-1185">Reference proteome</keyword>
<name>G0MZW8_CAEBE</name>
<sequence>MGLMGRERGGKQEN</sequence>
<organism evidence="2">
    <name type="scientific">Caenorhabditis brenneri</name>
    <name type="common">Nematode worm</name>
    <dbReference type="NCBI Taxonomy" id="135651"/>
    <lineage>
        <taxon>Eukaryota</taxon>
        <taxon>Metazoa</taxon>
        <taxon>Ecdysozoa</taxon>
        <taxon>Nematoda</taxon>
        <taxon>Chromadorea</taxon>
        <taxon>Rhabditida</taxon>
        <taxon>Rhabditina</taxon>
        <taxon>Rhabditomorpha</taxon>
        <taxon>Rhabditoidea</taxon>
        <taxon>Rhabditidae</taxon>
        <taxon>Peloderinae</taxon>
        <taxon>Caenorhabditis</taxon>
    </lineage>
</organism>
<protein>
    <submittedName>
        <fullName evidence="1">Uncharacterized protein</fullName>
    </submittedName>
</protein>